<dbReference type="PANTHER" id="PTHR43391:SF14">
    <property type="entry name" value="DEHYDROGENASE_REDUCTASE SDR FAMILY PROTEIN 7-LIKE"/>
    <property type="match status" value="1"/>
</dbReference>
<name>A0A2Z4FLZ9_9DELT</name>
<evidence type="ECO:0000313" key="5">
    <source>
        <dbReference type="EMBL" id="AWV89835.1"/>
    </source>
</evidence>
<dbReference type="Proteomes" id="UP000249799">
    <property type="component" value="Chromosome"/>
</dbReference>
<evidence type="ECO:0000256" key="4">
    <source>
        <dbReference type="RuleBase" id="RU000363"/>
    </source>
</evidence>
<dbReference type="RefSeq" id="WP_111334795.1">
    <property type="nucleotide sequence ID" value="NZ_CP030032.1"/>
</dbReference>
<dbReference type="GO" id="GO:0016491">
    <property type="term" value="F:oxidoreductase activity"/>
    <property type="evidence" value="ECO:0007669"/>
    <property type="project" value="UniProtKB-KW"/>
</dbReference>
<protein>
    <submittedName>
        <fullName evidence="5">Short-chain dehydrogenase</fullName>
    </submittedName>
</protein>
<dbReference type="OrthoDB" id="658698at2"/>
<keyword evidence="6" id="KW-1185">Reference proteome</keyword>
<sequence length="255" mass="27382">MNIAIVTGASSGLGWEYAKQLAPRAEVDEVWLLARREERLLELAGDLIGAEGRVFAVDLCDPTQLAEFFEKLEGEQPTISWLVNCAGYGKMGRFVDIDVEAHLGMVDLNIRALTEITQRALPYCTRGSKIVQVASSAGFSPMGNFAVYAASKAYVLHFANALSAELAADGITVTAVCPGPVATEFIEIANMEALKAGAPDFTIAQAPDVVRKSIADARKGRMTSVYGATMKAWGALSGVVPRRLTSWATARFRAH</sequence>
<dbReference type="AlphaFoldDB" id="A0A2Z4FLZ9"/>
<dbReference type="CDD" id="cd05233">
    <property type="entry name" value="SDR_c"/>
    <property type="match status" value="1"/>
</dbReference>
<comment type="similarity">
    <text evidence="1 4">Belongs to the short-chain dehydrogenases/reductases (SDR) family.</text>
</comment>
<dbReference type="EMBL" id="CP030032">
    <property type="protein sequence ID" value="AWV89835.1"/>
    <property type="molecule type" value="Genomic_DNA"/>
</dbReference>
<dbReference type="Pfam" id="PF00106">
    <property type="entry name" value="adh_short"/>
    <property type="match status" value="1"/>
</dbReference>
<dbReference type="KEGG" id="bsed:DN745_10980"/>
<proteinExistence type="inferred from homology"/>
<evidence type="ECO:0000256" key="2">
    <source>
        <dbReference type="ARBA" id="ARBA00022857"/>
    </source>
</evidence>
<dbReference type="PRINTS" id="PR00080">
    <property type="entry name" value="SDRFAMILY"/>
</dbReference>
<reference evidence="5 6" key="1">
    <citation type="submission" date="2018-06" db="EMBL/GenBank/DDBJ databases">
        <title>Lujinxingia sediminis gen. nov. sp. nov., a new facultative anaerobic member of the class Deltaproteobacteria, and proposal of Lujinxingaceae fam. nov.</title>
        <authorList>
            <person name="Guo L.-Y."/>
            <person name="Li C.-M."/>
            <person name="Wang S."/>
            <person name="Du Z.-J."/>
        </authorList>
    </citation>
    <scope>NUCLEOTIDE SEQUENCE [LARGE SCALE GENOMIC DNA]</scope>
    <source>
        <strain evidence="5 6">FA350</strain>
    </source>
</reference>
<accession>A0A2Z4FLZ9</accession>
<dbReference type="PROSITE" id="PS00061">
    <property type="entry name" value="ADH_SHORT"/>
    <property type="match status" value="1"/>
</dbReference>
<dbReference type="PANTHER" id="PTHR43391">
    <property type="entry name" value="RETINOL DEHYDROGENASE-RELATED"/>
    <property type="match status" value="1"/>
</dbReference>
<dbReference type="InterPro" id="IPR036291">
    <property type="entry name" value="NAD(P)-bd_dom_sf"/>
</dbReference>
<organism evidence="5 6">
    <name type="scientific">Bradymonas sediminis</name>
    <dbReference type="NCBI Taxonomy" id="1548548"/>
    <lineage>
        <taxon>Bacteria</taxon>
        <taxon>Deltaproteobacteria</taxon>
        <taxon>Bradymonadales</taxon>
        <taxon>Bradymonadaceae</taxon>
        <taxon>Bradymonas</taxon>
    </lineage>
</organism>
<keyword evidence="2" id="KW-0521">NADP</keyword>
<dbReference type="GO" id="GO:0005829">
    <property type="term" value="C:cytosol"/>
    <property type="evidence" value="ECO:0007669"/>
    <property type="project" value="TreeGrafter"/>
</dbReference>
<evidence type="ECO:0000256" key="1">
    <source>
        <dbReference type="ARBA" id="ARBA00006484"/>
    </source>
</evidence>
<dbReference type="SUPFAM" id="SSF51735">
    <property type="entry name" value="NAD(P)-binding Rossmann-fold domains"/>
    <property type="match status" value="1"/>
</dbReference>
<dbReference type="InterPro" id="IPR002347">
    <property type="entry name" value="SDR_fam"/>
</dbReference>
<dbReference type="PRINTS" id="PR00081">
    <property type="entry name" value="GDHRDH"/>
</dbReference>
<evidence type="ECO:0000256" key="3">
    <source>
        <dbReference type="ARBA" id="ARBA00023002"/>
    </source>
</evidence>
<gene>
    <name evidence="5" type="ORF">DN745_10980</name>
</gene>
<keyword evidence="3" id="KW-0560">Oxidoreductase</keyword>
<dbReference type="InterPro" id="IPR020904">
    <property type="entry name" value="Sc_DH/Rdtase_CS"/>
</dbReference>
<evidence type="ECO:0000313" key="6">
    <source>
        <dbReference type="Proteomes" id="UP000249799"/>
    </source>
</evidence>
<dbReference type="Gene3D" id="3.40.50.720">
    <property type="entry name" value="NAD(P)-binding Rossmann-like Domain"/>
    <property type="match status" value="1"/>
</dbReference>